<feature type="coiled-coil region" evidence="1">
    <location>
        <begin position="76"/>
        <end position="110"/>
    </location>
</feature>
<name>A0A0L0CB50_LUCCU</name>
<evidence type="ECO:0000313" key="2">
    <source>
        <dbReference type="EMBL" id="KNC29457.1"/>
    </source>
</evidence>
<dbReference type="AlphaFoldDB" id="A0A0L0CB50"/>
<dbReference type="EMBL" id="JRES01000663">
    <property type="protein sequence ID" value="KNC29457.1"/>
    <property type="molecule type" value="Genomic_DNA"/>
</dbReference>
<sequence length="285" mass="33534">MDEVLSSKPIAALEKSDNLIKTYILLLERKLKNCILWENYNNENETKCLDLEEELFSLKLQQQENKQQGDLHKKQMEKVNDENVKLKSENEQLKLEIIKLQEEIEKLKNNNCNQNNRIERTISIDNTENSDANSVLVKGFTELQLCTIPKINIINLCHHMKIQISDKDIVKVKNKESKYNERLKLKPDKIQLIVEFRTSDLKVEFLKNKDKLKQQPDLADIEIIDYVSDEVFNLYQYAKMLKDHGYASIYWRNNCVYAKKIRSSLCDPILIKSKNDVDNLKEAKE</sequence>
<dbReference type="OrthoDB" id="8000281at2759"/>
<gene>
    <name evidence="2" type="ORF">FF38_00914</name>
</gene>
<proteinExistence type="predicted"/>
<protein>
    <submittedName>
        <fullName evidence="2">Uncharacterized protein</fullName>
    </submittedName>
</protein>
<comment type="caution">
    <text evidence="2">The sequence shown here is derived from an EMBL/GenBank/DDBJ whole genome shotgun (WGS) entry which is preliminary data.</text>
</comment>
<organism evidence="2 3">
    <name type="scientific">Lucilia cuprina</name>
    <name type="common">Green bottle fly</name>
    <name type="synonym">Australian sheep blowfly</name>
    <dbReference type="NCBI Taxonomy" id="7375"/>
    <lineage>
        <taxon>Eukaryota</taxon>
        <taxon>Metazoa</taxon>
        <taxon>Ecdysozoa</taxon>
        <taxon>Arthropoda</taxon>
        <taxon>Hexapoda</taxon>
        <taxon>Insecta</taxon>
        <taxon>Pterygota</taxon>
        <taxon>Neoptera</taxon>
        <taxon>Endopterygota</taxon>
        <taxon>Diptera</taxon>
        <taxon>Brachycera</taxon>
        <taxon>Muscomorpha</taxon>
        <taxon>Oestroidea</taxon>
        <taxon>Calliphoridae</taxon>
        <taxon>Luciliinae</taxon>
        <taxon>Lucilia</taxon>
    </lineage>
</organism>
<keyword evidence="3" id="KW-1185">Reference proteome</keyword>
<keyword evidence="1" id="KW-0175">Coiled coil</keyword>
<accession>A0A0L0CB50</accession>
<reference evidence="2 3" key="1">
    <citation type="journal article" date="2015" name="Nat. Commun.">
        <title>Lucilia cuprina genome unlocks parasitic fly biology to underpin future interventions.</title>
        <authorList>
            <person name="Anstead C.A."/>
            <person name="Korhonen P.K."/>
            <person name="Young N.D."/>
            <person name="Hall R.S."/>
            <person name="Jex A.R."/>
            <person name="Murali S.C."/>
            <person name="Hughes D.S."/>
            <person name="Lee S.F."/>
            <person name="Perry T."/>
            <person name="Stroehlein A.J."/>
            <person name="Ansell B.R."/>
            <person name="Breugelmans B."/>
            <person name="Hofmann A."/>
            <person name="Qu J."/>
            <person name="Dugan S."/>
            <person name="Lee S.L."/>
            <person name="Chao H."/>
            <person name="Dinh H."/>
            <person name="Han Y."/>
            <person name="Doddapaneni H.V."/>
            <person name="Worley K.C."/>
            <person name="Muzny D.M."/>
            <person name="Ioannidis P."/>
            <person name="Waterhouse R.M."/>
            <person name="Zdobnov E.M."/>
            <person name="James P.J."/>
            <person name="Bagnall N.H."/>
            <person name="Kotze A.C."/>
            <person name="Gibbs R.A."/>
            <person name="Richards S."/>
            <person name="Batterham P."/>
            <person name="Gasser R.B."/>
        </authorList>
    </citation>
    <scope>NUCLEOTIDE SEQUENCE [LARGE SCALE GENOMIC DNA]</scope>
    <source>
        <strain evidence="2 3">LS</strain>
        <tissue evidence="2">Full body</tissue>
    </source>
</reference>
<dbReference type="Proteomes" id="UP000037069">
    <property type="component" value="Unassembled WGS sequence"/>
</dbReference>
<evidence type="ECO:0000313" key="3">
    <source>
        <dbReference type="Proteomes" id="UP000037069"/>
    </source>
</evidence>
<evidence type="ECO:0000256" key="1">
    <source>
        <dbReference type="SAM" id="Coils"/>
    </source>
</evidence>